<evidence type="ECO:0000256" key="1">
    <source>
        <dbReference type="ARBA" id="ARBA00007274"/>
    </source>
</evidence>
<sequence length="241" mass="27873">MSIRKIIEKIVFGHKADSETYIKYLRKIGMRIGEDTYLYAPRRILIDETRPFLIEIGNHVKIGQGVKILTHGYEWSVLKKMYGDVMGSAGKVTIKDNVFIGVNVTILKGVTIGENVIIGANAVINKDIPDNSVVAGNPARVLMSVEEFYKKRLEEQVKEAKEVVREYRKVYKKEVTEDILEDFCFLFNAEEPLPDSWNEKMKLQGNYEESKQKWKTIPKKYSSMQAFLEEIDKEDLEEKNR</sequence>
<name>A0A6N2RE35_BLAHA</name>
<dbReference type="Gene3D" id="2.160.10.10">
    <property type="entry name" value="Hexapeptide repeat proteins"/>
    <property type="match status" value="1"/>
</dbReference>
<dbReference type="GO" id="GO:0005829">
    <property type="term" value="C:cytosol"/>
    <property type="evidence" value="ECO:0007669"/>
    <property type="project" value="TreeGrafter"/>
</dbReference>
<reference evidence="4" key="1">
    <citation type="submission" date="2019-11" db="EMBL/GenBank/DDBJ databases">
        <authorList>
            <person name="Feng L."/>
        </authorList>
    </citation>
    <scope>NUCLEOTIDE SEQUENCE</scope>
    <source>
        <strain evidence="4">BhanseniiLFYP23</strain>
    </source>
</reference>
<dbReference type="EMBL" id="CACRSY010000005">
    <property type="protein sequence ID" value="VYS79187.1"/>
    <property type="molecule type" value="Genomic_DNA"/>
</dbReference>
<dbReference type="InterPro" id="IPR018357">
    <property type="entry name" value="Hexapep_transf_CS"/>
</dbReference>
<dbReference type="PANTHER" id="PTHR23416:SF23">
    <property type="entry name" value="ACETYLTRANSFERASE C18B11.09C-RELATED"/>
    <property type="match status" value="1"/>
</dbReference>
<evidence type="ECO:0000256" key="3">
    <source>
        <dbReference type="ARBA" id="ARBA00022737"/>
    </source>
</evidence>
<dbReference type="InterPro" id="IPR051159">
    <property type="entry name" value="Hexapeptide_acetyltransf"/>
</dbReference>
<organism evidence="4">
    <name type="scientific">Blautia hansenii</name>
    <name type="common">Ruminococcus hansenii</name>
    <dbReference type="NCBI Taxonomy" id="1322"/>
    <lineage>
        <taxon>Bacteria</taxon>
        <taxon>Bacillati</taxon>
        <taxon>Bacillota</taxon>
        <taxon>Clostridia</taxon>
        <taxon>Lachnospirales</taxon>
        <taxon>Lachnospiraceae</taxon>
        <taxon>Blautia</taxon>
    </lineage>
</organism>
<keyword evidence="3" id="KW-0677">Repeat</keyword>
<dbReference type="PROSITE" id="PS00101">
    <property type="entry name" value="HEXAPEP_TRANSFERASES"/>
    <property type="match status" value="1"/>
</dbReference>
<dbReference type="EC" id="2.3.1.79" evidence="4"/>
<keyword evidence="4" id="KW-0012">Acyltransferase</keyword>
<dbReference type="PANTHER" id="PTHR23416">
    <property type="entry name" value="SIALIC ACID SYNTHASE-RELATED"/>
    <property type="match status" value="1"/>
</dbReference>
<comment type="similarity">
    <text evidence="1">Belongs to the transferase hexapeptide repeat family.</text>
</comment>
<dbReference type="InterPro" id="IPR011004">
    <property type="entry name" value="Trimer_LpxA-like_sf"/>
</dbReference>
<evidence type="ECO:0000313" key="4">
    <source>
        <dbReference type="EMBL" id="VYS79187.1"/>
    </source>
</evidence>
<dbReference type="SUPFAM" id="SSF51161">
    <property type="entry name" value="Trimeric LpxA-like enzymes"/>
    <property type="match status" value="1"/>
</dbReference>
<accession>A0A6N2RE35</accession>
<dbReference type="InterPro" id="IPR001451">
    <property type="entry name" value="Hexapep"/>
</dbReference>
<gene>
    <name evidence="4" type="primary">maa</name>
    <name evidence="4" type="ORF">BHLFYP23_01584</name>
</gene>
<proteinExistence type="inferred from homology"/>
<dbReference type="CDD" id="cd04647">
    <property type="entry name" value="LbH_MAT_like"/>
    <property type="match status" value="1"/>
</dbReference>
<dbReference type="GO" id="GO:0008925">
    <property type="term" value="F:maltose O-acetyltransferase activity"/>
    <property type="evidence" value="ECO:0007669"/>
    <property type="project" value="UniProtKB-EC"/>
</dbReference>
<dbReference type="Pfam" id="PF00132">
    <property type="entry name" value="Hexapep"/>
    <property type="match status" value="1"/>
</dbReference>
<dbReference type="AlphaFoldDB" id="A0A6N2RE35"/>
<evidence type="ECO:0000256" key="2">
    <source>
        <dbReference type="ARBA" id="ARBA00022679"/>
    </source>
</evidence>
<protein>
    <submittedName>
        <fullName evidence="4">Maltose O-acetyltransferase</fullName>
        <ecNumber evidence="4">2.3.1.79</ecNumber>
    </submittedName>
</protein>
<keyword evidence="2 4" id="KW-0808">Transferase</keyword>
<dbReference type="RefSeq" id="WP_156341856.1">
    <property type="nucleotide sequence ID" value="NZ_CACRSY010000005.1"/>
</dbReference>